<comment type="caution">
    <text evidence="1">The sequence shown here is derived from an EMBL/GenBank/DDBJ whole genome shotgun (WGS) entry which is preliminary data.</text>
</comment>
<proteinExistence type="predicted"/>
<evidence type="ECO:0000313" key="1">
    <source>
        <dbReference type="EMBL" id="MBL3658183.1"/>
    </source>
</evidence>
<protein>
    <submittedName>
        <fullName evidence="1">Glycosyltransferase</fullName>
    </submittedName>
</protein>
<keyword evidence="2" id="KW-1185">Reference proteome</keyword>
<dbReference type="Gene3D" id="3.40.50.2000">
    <property type="entry name" value="Glycogen Phosphorylase B"/>
    <property type="match status" value="1"/>
</dbReference>
<gene>
    <name evidence="1" type="ORF">JL102_18670</name>
</gene>
<dbReference type="SUPFAM" id="SSF53756">
    <property type="entry name" value="UDP-Glycosyltransferase/glycogen phosphorylase"/>
    <property type="match status" value="1"/>
</dbReference>
<sequence>MQKQDNRDIVILALTRSDAPYSSTTTSLAKEFSKHQRVFLIDNPVTWAFALKNFSSPIVKRRIKAFFGINYTRSWVNENLIVITMPLMLPINFLPAGKWYDRLARFNNWLFMRRLKKVFAKFNINEYLYLNFFNPFYTPQFPKSLEPKVNAYYTLDDISQSAYVSKHGPRLEKIAFEKSHISFGTSKMLTSNNEKYARIMRYLPNAANIDLFRRKSTSSYNLPAEYKGIEKDLIVFTGHLDVRNDDDIINKIAESFQDKILVIVGFVSWNDKQLARLTKHGNVLFTGSKPIEELPHYLHYAKCAIIPFKCNKLTNSIYPLKINEYLAAGLPVVSTPFSEDIRSFEDVISIEASPEGFVKAISQEILHDSEDLREKRIRYAESNSWSSRAQSLRQYVEEVNTSS</sequence>
<dbReference type="Pfam" id="PF13692">
    <property type="entry name" value="Glyco_trans_1_4"/>
    <property type="match status" value="1"/>
</dbReference>
<dbReference type="Proteomes" id="UP000659388">
    <property type="component" value="Unassembled WGS sequence"/>
</dbReference>
<dbReference type="RefSeq" id="WP_202245977.1">
    <property type="nucleotide sequence ID" value="NZ_JAESIY010000011.1"/>
</dbReference>
<evidence type="ECO:0000313" key="2">
    <source>
        <dbReference type="Proteomes" id="UP000659388"/>
    </source>
</evidence>
<accession>A0A937FCT3</accession>
<name>A0A937FCT3_9BACT</name>
<dbReference type="AlphaFoldDB" id="A0A937FCT3"/>
<reference evidence="1" key="1">
    <citation type="submission" date="2021-01" db="EMBL/GenBank/DDBJ databases">
        <title>Fulvivirga kasyanovii gen. nov., sp nov., a novel member of the phylum Bacteroidetes isolated from seawater in a mussel farm.</title>
        <authorList>
            <person name="Zhao L.-H."/>
            <person name="Wang Z.-J."/>
        </authorList>
    </citation>
    <scope>NUCLEOTIDE SEQUENCE</scope>
    <source>
        <strain evidence="1">2943</strain>
    </source>
</reference>
<dbReference type="EMBL" id="JAESIY010000011">
    <property type="protein sequence ID" value="MBL3658183.1"/>
    <property type="molecule type" value="Genomic_DNA"/>
</dbReference>
<dbReference type="PANTHER" id="PTHR12526">
    <property type="entry name" value="GLYCOSYLTRANSFERASE"/>
    <property type="match status" value="1"/>
</dbReference>
<organism evidence="1 2">
    <name type="scientific">Fulvivirga sediminis</name>
    <dbReference type="NCBI Taxonomy" id="2803949"/>
    <lineage>
        <taxon>Bacteria</taxon>
        <taxon>Pseudomonadati</taxon>
        <taxon>Bacteroidota</taxon>
        <taxon>Cytophagia</taxon>
        <taxon>Cytophagales</taxon>
        <taxon>Fulvivirgaceae</taxon>
        <taxon>Fulvivirga</taxon>
    </lineage>
</organism>